<evidence type="ECO:0000313" key="3">
    <source>
        <dbReference type="EMBL" id="KAF5866141.1"/>
    </source>
</evidence>
<feature type="compositionally biased region" description="Low complexity" evidence="2">
    <location>
        <begin position="788"/>
        <end position="805"/>
    </location>
</feature>
<feature type="compositionally biased region" description="Polar residues" evidence="2">
    <location>
        <begin position="1"/>
        <end position="11"/>
    </location>
</feature>
<feature type="compositionally biased region" description="Basic residues" evidence="2">
    <location>
        <begin position="765"/>
        <end position="774"/>
    </location>
</feature>
<feature type="compositionally biased region" description="Basic residues" evidence="2">
    <location>
        <begin position="814"/>
        <end position="823"/>
    </location>
</feature>
<dbReference type="AlphaFoldDB" id="A0A5N6FX46"/>
<sequence>MGSERTVTPNTRDPRLNRPIQSTAASLDTPSRTVATPPTAPRQYSVQPAYPAPTDARVDIPGDHFIRDLSDFVQAAVKSATLKSEKESLEKRRSSTETLLKKAKSHSSFPSTAAFFQQTWNDESGHLARVDGALREHRSRYDNLERALKANWTSSITCGPDLGEKFNQVKEDVEAVQREARRSKDETYNLQEHNRSLEDMLKALQARMAIMEKSLDNHTTSWTKQAKDNLFRFEQISSEFENRMESVSTKIEESFSMKLQEEACEWQKQKSALDLEIESMRTSQENISGTIGKVDQSIKEQQQKVSHIELLGQRLEDFNTRLVSLESIKRAPNSTAANESALDKDAASHLQTRVQSLEDVLRRLQGLQEMKDDLHFSEVEDMKKAMVQASGELDGMKNNYNKLSDEMKSLYETNSATTLQQVANLSGSLQNTQHLVESVKVGLHSLETRYNTLTTEPLARNMVAVMQEMYPSAGQLIEQTSSLKTLVENEITSLKKGLESLWQNQNTILRQTAQTQQEATSRLDELNRLRNDHTSLSQSLAPLWERYNTQEQSPSLDDLRKLRAELHTFSTKFEEYTSKQESEVKSQKHLDGRFMEDLREERNKFDTRVSQLASRLEKLVNDVEEVRSINTSSFTKVESYASDIASLRDYIRELEKTTSEKHQALLGQLGDITKEHSTYGTDIASLVSRISDLKQSEKLRHKELHEHLDELKKVVEAKELHPRKTPPIVVEDRVLVPTDSNSANAEDAAMVLNVAENNPTLALREKKKKKKRPRPQGLSEDEKSPIVRPESPRSFSSAASPFGAEDTPTENTKRPKKKKKRKIVSTEPIPLD</sequence>
<organism evidence="3 4">
    <name type="scientific">Petromyces alliaceus</name>
    <name type="common">Aspergillus alliaceus</name>
    <dbReference type="NCBI Taxonomy" id="209559"/>
    <lineage>
        <taxon>Eukaryota</taxon>
        <taxon>Fungi</taxon>
        <taxon>Dikarya</taxon>
        <taxon>Ascomycota</taxon>
        <taxon>Pezizomycotina</taxon>
        <taxon>Eurotiomycetes</taxon>
        <taxon>Eurotiomycetidae</taxon>
        <taxon>Eurotiales</taxon>
        <taxon>Aspergillaceae</taxon>
        <taxon>Aspergillus</taxon>
        <taxon>Aspergillus subgen. Circumdati</taxon>
    </lineage>
</organism>
<proteinExistence type="predicted"/>
<feature type="coiled-coil region" evidence="1">
    <location>
        <begin position="86"/>
        <end position="221"/>
    </location>
</feature>
<evidence type="ECO:0000256" key="1">
    <source>
        <dbReference type="SAM" id="Coils"/>
    </source>
</evidence>
<feature type="region of interest" description="Disordered" evidence="2">
    <location>
        <begin position="1"/>
        <end position="51"/>
    </location>
</feature>
<dbReference type="OMA" id="FFQQTWN"/>
<reference evidence="3 4" key="1">
    <citation type="submission" date="2019-04" db="EMBL/GenBank/DDBJ databases">
        <title>Aspergillus burnettii sp. nov., novel species from soil in southeast Queensland.</title>
        <authorList>
            <person name="Gilchrist C.L.M."/>
            <person name="Pitt J.I."/>
            <person name="Lange L."/>
            <person name="Lacey H.J."/>
            <person name="Vuong D."/>
            <person name="Midgley D.J."/>
            <person name="Greenfield P."/>
            <person name="Bradbury M."/>
            <person name="Lacey E."/>
            <person name="Busk P.K."/>
            <person name="Pilgaard B."/>
            <person name="Chooi Y.H."/>
            <person name="Piggott A.M."/>
        </authorList>
    </citation>
    <scope>NUCLEOTIDE SEQUENCE [LARGE SCALE GENOMIC DNA]</scope>
    <source>
        <strain evidence="3 4">FRR 5400</strain>
    </source>
</reference>
<feature type="region of interest" description="Disordered" evidence="2">
    <location>
        <begin position="759"/>
        <end position="832"/>
    </location>
</feature>
<keyword evidence="4" id="KW-1185">Reference proteome</keyword>
<accession>A0A8H6ACP0</accession>
<comment type="caution">
    <text evidence="3">The sequence shown here is derived from an EMBL/GenBank/DDBJ whole genome shotgun (WGS) entry which is preliminary data.</text>
</comment>
<feature type="compositionally biased region" description="Polar residues" evidence="2">
    <location>
        <begin position="19"/>
        <end position="46"/>
    </location>
</feature>
<feature type="coiled-coil region" evidence="1">
    <location>
        <begin position="347"/>
        <end position="413"/>
    </location>
</feature>
<gene>
    <name evidence="3" type="ORF">ETB97_000675</name>
</gene>
<feature type="coiled-coil region" evidence="1">
    <location>
        <begin position="595"/>
        <end position="657"/>
    </location>
</feature>
<evidence type="ECO:0000313" key="4">
    <source>
        <dbReference type="Proteomes" id="UP000541154"/>
    </source>
</evidence>
<name>A0A5N6FX46_PETAA</name>
<accession>A0A5N6FX46</accession>
<keyword evidence="1" id="KW-0175">Coiled coil</keyword>
<protein>
    <submittedName>
        <fullName evidence="3">Uncharacterized protein</fullName>
    </submittedName>
</protein>
<dbReference type="EMBL" id="SPNV01000011">
    <property type="protein sequence ID" value="KAF5866141.1"/>
    <property type="molecule type" value="Genomic_DNA"/>
</dbReference>
<dbReference type="Proteomes" id="UP000541154">
    <property type="component" value="Unassembled WGS sequence"/>
</dbReference>
<evidence type="ECO:0000256" key="2">
    <source>
        <dbReference type="SAM" id="MobiDB-lite"/>
    </source>
</evidence>